<dbReference type="RefSeq" id="WP_343944299.1">
    <property type="nucleotide sequence ID" value="NZ_BAAAHP010000163.1"/>
</dbReference>
<keyword evidence="2 6" id="KW-0812">Transmembrane</keyword>
<feature type="transmembrane region" description="Helical" evidence="6">
    <location>
        <begin position="283"/>
        <end position="303"/>
    </location>
</feature>
<organism evidence="8 9">
    <name type="scientific">Pseudonocardia zijingensis</name>
    <dbReference type="NCBI Taxonomy" id="153376"/>
    <lineage>
        <taxon>Bacteria</taxon>
        <taxon>Bacillati</taxon>
        <taxon>Actinomycetota</taxon>
        <taxon>Actinomycetes</taxon>
        <taxon>Pseudonocardiales</taxon>
        <taxon>Pseudonocardiaceae</taxon>
        <taxon>Pseudonocardia</taxon>
    </lineage>
</organism>
<feature type="transmembrane region" description="Helical" evidence="6">
    <location>
        <begin position="370"/>
        <end position="392"/>
    </location>
</feature>
<gene>
    <name evidence="8" type="ORF">GCM10009559_53010</name>
</gene>
<evidence type="ECO:0000313" key="8">
    <source>
        <dbReference type="EMBL" id="GAA0895850.1"/>
    </source>
</evidence>
<dbReference type="InterPro" id="IPR036259">
    <property type="entry name" value="MFS_trans_sf"/>
</dbReference>
<feature type="transmembrane region" description="Helical" evidence="6">
    <location>
        <begin position="250"/>
        <end position="271"/>
    </location>
</feature>
<comment type="caution">
    <text evidence="8">The sequence shown here is derived from an EMBL/GenBank/DDBJ whole genome shotgun (WGS) entry which is preliminary data.</text>
</comment>
<dbReference type="InterPro" id="IPR011701">
    <property type="entry name" value="MFS"/>
</dbReference>
<evidence type="ECO:0000256" key="1">
    <source>
        <dbReference type="ARBA" id="ARBA00004651"/>
    </source>
</evidence>
<feature type="transmembrane region" description="Helical" evidence="6">
    <location>
        <begin position="398"/>
        <end position="421"/>
    </location>
</feature>
<dbReference type="PROSITE" id="PS50850">
    <property type="entry name" value="MFS"/>
    <property type="match status" value="1"/>
</dbReference>
<protein>
    <submittedName>
        <fullName evidence="8">MFS transporter</fullName>
    </submittedName>
</protein>
<dbReference type="Proteomes" id="UP001499967">
    <property type="component" value="Unassembled WGS sequence"/>
</dbReference>
<keyword evidence="4 6" id="KW-0472">Membrane</keyword>
<keyword evidence="9" id="KW-1185">Reference proteome</keyword>
<dbReference type="PANTHER" id="PTHR23518">
    <property type="entry name" value="C-METHYLTRANSFERASE"/>
    <property type="match status" value="1"/>
</dbReference>
<feature type="transmembrane region" description="Helical" evidence="6">
    <location>
        <begin position="129"/>
        <end position="153"/>
    </location>
</feature>
<sequence>MLRNDEDDPPRVAPPADQAATGRPISGHLARHGIVPNLRWGFVALTLFMIGDGVEAGFLSPYLDAQGFGPGQVSLLWGVYGFVVAAGAWLSGALAEAFGPRRVMLVGFAIWVVLEIAFLTALAQGDFTFMLIAFGVRGLGYPLFAYGFLVWVATDTPEPVLGKAVGWYWFFSILGLGVIGSYYAGIMIPLVGEFATLASSLVFIGLGGGLLLFLVQARRREPTDLASHVGALVGAVTIVVERPRVGIGGIVRVINTLGFYAFVVFLTTHMVRDVGLSTPQWQTVWGTMLLANILANVLFGYVGDRIGRVRTVAWFGGFLCAVTVPAFYYVPQLLGPNFWAILVVAILHGAALSGFVPLSAILPSLAPHRVGGAVAILNLGAGVSQFMGPVVAGLVGPIGVAGTVWVLSGIYVVGIGLTYCLRTPEDAPAAVPAHS</sequence>
<feature type="transmembrane region" description="Helical" evidence="6">
    <location>
        <begin position="165"/>
        <end position="188"/>
    </location>
</feature>
<dbReference type="CDD" id="cd17337">
    <property type="entry name" value="MFS_CsbX"/>
    <property type="match status" value="1"/>
</dbReference>
<evidence type="ECO:0000313" key="9">
    <source>
        <dbReference type="Proteomes" id="UP001499967"/>
    </source>
</evidence>
<dbReference type="PANTHER" id="PTHR23518:SF2">
    <property type="entry name" value="MAJOR FACILITATOR SUPERFAMILY TRANSPORTER"/>
    <property type="match status" value="1"/>
</dbReference>
<evidence type="ECO:0000256" key="2">
    <source>
        <dbReference type="ARBA" id="ARBA00022692"/>
    </source>
</evidence>
<evidence type="ECO:0000259" key="7">
    <source>
        <dbReference type="PROSITE" id="PS50850"/>
    </source>
</evidence>
<dbReference type="Pfam" id="PF07690">
    <property type="entry name" value="MFS_1"/>
    <property type="match status" value="2"/>
</dbReference>
<dbReference type="InterPro" id="IPR004748">
    <property type="entry name" value="Polyol_permease-like"/>
</dbReference>
<dbReference type="NCBIfam" id="TIGR00897">
    <property type="entry name" value="2A0118"/>
    <property type="match status" value="1"/>
</dbReference>
<name>A0ABP3YJM7_9PSEU</name>
<feature type="transmembrane region" description="Helical" evidence="6">
    <location>
        <begin position="194"/>
        <end position="215"/>
    </location>
</feature>
<evidence type="ECO:0000256" key="4">
    <source>
        <dbReference type="ARBA" id="ARBA00023136"/>
    </source>
</evidence>
<feature type="transmembrane region" description="Helical" evidence="6">
    <location>
        <begin position="337"/>
        <end position="358"/>
    </location>
</feature>
<dbReference type="InterPro" id="IPR020846">
    <property type="entry name" value="MFS_dom"/>
</dbReference>
<proteinExistence type="predicted"/>
<feature type="region of interest" description="Disordered" evidence="5">
    <location>
        <begin position="1"/>
        <end position="23"/>
    </location>
</feature>
<evidence type="ECO:0000256" key="6">
    <source>
        <dbReference type="SAM" id="Phobius"/>
    </source>
</evidence>
<keyword evidence="3 6" id="KW-1133">Transmembrane helix</keyword>
<feature type="transmembrane region" description="Helical" evidence="6">
    <location>
        <begin position="102"/>
        <end position="123"/>
    </location>
</feature>
<feature type="transmembrane region" description="Helical" evidence="6">
    <location>
        <begin position="312"/>
        <end position="331"/>
    </location>
</feature>
<evidence type="ECO:0000256" key="3">
    <source>
        <dbReference type="ARBA" id="ARBA00022989"/>
    </source>
</evidence>
<accession>A0ABP3YJM7</accession>
<reference evidence="9" key="1">
    <citation type="journal article" date="2019" name="Int. J. Syst. Evol. Microbiol.">
        <title>The Global Catalogue of Microorganisms (GCM) 10K type strain sequencing project: providing services to taxonomists for standard genome sequencing and annotation.</title>
        <authorList>
            <consortium name="The Broad Institute Genomics Platform"/>
            <consortium name="The Broad Institute Genome Sequencing Center for Infectious Disease"/>
            <person name="Wu L."/>
            <person name="Ma J."/>
        </authorList>
    </citation>
    <scope>NUCLEOTIDE SEQUENCE [LARGE SCALE GENOMIC DNA]</scope>
    <source>
        <strain evidence="9">JCM 11117</strain>
    </source>
</reference>
<comment type="subcellular location">
    <subcellularLocation>
        <location evidence="1">Cell membrane</location>
        <topology evidence="1">Multi-pass membrane protein</topology>
    </subcellularLocation>
</comment>
<dbReference type="EMBL" id="BAAAHP010000163">
    <property type="protein sequence ID" value="GAA0895850.1"/>
    <property type="molecule type" value="Genomic_DNA"/>
</dbReference>
<dbReference type="Gene3D" id="1.20.1250.20">
    <property type="entry name" value="MFS general substrate transporter like domains"/>
    <property type="match status" value="2"/>
</dbReference>
<feature type="transmembrane region" description="Helical" evidence="6">
    <location>
        <begin position="75"/>
        <end position="95"/>
    </location>
</feature>
<evidence type="ECO:0000256" key="5">
    <source>
        <dbReference type="SAM" id="MobiDB-lite"/>
    </source>
</evidence>
<feature type="domain" description="Major facilitator superfamily (MFS) profile" evidence="7">
    <location>
        <begin position="37"/>
        <end position="426"/>
    </location>
</feature>
<dbReference type="SUPFAM" id="SSF103473">
    <property type="entry name" value="MFS general substrate transporter"/>
    <property type="match status" value="1"/>
</dbReference>
<feature type="transmembrane region" description="Helical" evidence="6">
    <location>
        <begin position="40"/>
        <end position="63"/>
    </location>
</feature>